<dbReference type="Pfam" id="PF02010">
    <property type="entry name" value="REJ"/>
    <property type="match status" value="1"/>
</dbReference>
<keyword evidence="2 7" id="KW-0812">Transmembrane</keyword>
<evidence type="ECO:0000259" key="8">
    <source>
        <dbReference type="Pfam" id="PF02010"/>
    </source>
</evidence>
<feature type="compositionally biased region" description="Acidic residues" evidence="6">
    <location>
        <begin position="984"/>
        <end position="1000"/>
    </location>
</feature>
<feature type="compositionally biased region" description="Low complexity" evidence="6">
    <location>
        <begin position="947"/>
        <end position="957"/>
    </location>
</feature>
<evidence type="ECO:0000313" key="10">
    <source>
        <dbReference type="Proteomes" id="UP001230188"/>
    </source>
</evidence>
<keyword evidence="4 7" id="KW-1133">Transmembrane helix</keyword>
<evidence type="ECO:0000256" key="6">
    <source>
        <dbReference type="SAM" id="MobiDB-lite"/>
    </source>
</evidence>
<feature type="region of interest" description="Disordered" evidence="6">
    <location>
        <begin position="947"/>
        <end position="1088"/>
    </location>
</feature>
<evidence type="ECO:0000313" key="9">
    <source>
        <dbReference type="EMBL" id="KAJ8600386.1"/>
    </source>
</evidence>
<sequence>MRRSDALNIRSVASAATDCDGKLDSFVSLDYRWRLTTDDGAATGIESASNDPRTFALSPYTLEAATDYVLLATVADRRTGSSSEATLLIKVIRSDLVAYISGGSRSVPQTGLELVSAVGSSDPDVQNVTGVAAGLVFNWTCANLDNPSDASCSALVADSTSDAIELDLSRLGGYRIFEVTVHVFRDNGLPGASSTSIELYHDVDPPSVFIDLAPTVVFATDRLVLGGIAIARRPRAMATPRWLNTTWSLVEGTFVDDASMADVNRSSLEVARREPREVDCRGDSASWYAHGDPSRTCEDWVAALAVSRCDVVGDDGVPANAACLFTCTSGCLLTRSDVNLVIQRDALSEGTSYGFKLEATVSNAADNEVGFATIQVYVARSPYGGDVIANPKNGIALNTSFSVAARNWEGDELPLRYAFGVGGGQVLRVSSENSVAEDLLLPEGPPCDNATTYRGGGGGGGGACPLSVFVTIHDAVGASTVDSVDVFVASNALAGNALLAVVERLLAAALANYCYECVCNIAIAAAQEAPDDTVMLATITDSIVVARQYTQGTVEQTALMAACLEAVLRNASALALDTSEFILLEINSIIKEAREIAFDDDASLNSLTVLSQLLETRLFDLDDLTTTSTLEERRRMLGTNETTARAGDTLYEALDVYVAKISEPLVADEQAVLVESEHIDVVTRRVSGLDDVKLATGGTTTILPLQSVEYSASGAEIRANVRDETQLTSSAVLRFNAIGDPTISSSSSQTTLAGTTTFLLPRAPSTLSGPASSSSSSSSSSSLGNVTIVCHWNSQAVVEEVCPVDNSTVVRRKCNGTKYVEIVECGGEVPREACVSWGSRDTAWTTNGCRPNSDMSTGETVACDCEVALSNAAAARNDTARDYGSQNVFTTYAETFSKDIFGGGPDLQRSRVMFVVLGTFSALVLSLAVLGHLIDAIDAKALATAADKGGAPPAADMPFDDDAVIKNGEGSPHGTVIELFDDRSGDDDDEAKGSVDEEEGPATVVRLEFEASDDSPSGTRRVEFSEASTYDGATPRPDDTSDEAEETAVVERSTGRTSRQLSRYNSRASSSRASEGMAPSIPSSRRLARSQSTVLGRVLRNERGMAWYERYAEALMTHHVLLSIWFVYSETEPRSVRLLALALEILLVGATSAFENQYEYPDPGCDKKNSGRLCLRKRTFNGRRMCKWDETSGECTYRSPPSDSDLKPEHFWVVLATTVALIPFILLFERSVKIVCATRLFEWKKRAAGGAPSRAEKDETNETFESRKSRSVSFSQRKKLLSSSSFGARRLSSSFARSFSSKRSTSAALKVVTKMPPERKSQAVRLKPKLLLKAILGGENALIKEAREITSEVCEAVAARRAELRADVAEAIAEGTLIGGRKARILHTLERDLVWLQCRRLLLRSVSFESKRKTEIQKRGGATTQVTRWGWTPKAAMFRNNVFHIVLQELRRARRWHKVLEGIHDENELRAKLVEFARLSQLSWAEKNVYQRCFGELKGDEEEEEEEDRRLHSRTLLYGAAFLVGVVVFVPATYLATYASDVGTKATWHWLFETLFLLGMIYLLINPTVIFLTQVTLPGLLLDKLEYNPKLNRATYSFATPVPEDSFDFLLELRPDLKPVAAELVEDRLAHRLKSTEKHELTHEELEEIYMDLRWRNVATVSAGLLLSAAFLRLPELLQDTVLAELVMLAPLGTFYLVSAFDADEASEWNSGMLALATVLLSALFIFVVAGTSAWAHRTILEVRERKVRRVKEQTSRMTVAASETKTCAGWLDINAPATPESWYDEWLGVNSPTTPESLREGGRRRSHSF</sequence>
<feature type="transmembrane region" description="Helical" evidence="7">
    <location>
        <begin position="1713"/>
        <end position="1736"/>
    </location>
</feature>
<comment type="subcellular location">
    <subcellularLocation>
        <location evidence="1">Membrane</location>
    </subcellularLocation>
</comment>
<evidence type="ECO:0000256" key="3">
    <source>
        <dbReference type="ARBA" id="ARBA00022737"/>
    </source>
</evidence>
<feature type="transmembrane region" description="Helical" evidence="7">
    <location>
        <begin position="1556"/>
        <end position="1582"/>
    </location>
</feature>
<dbReference type="InterPro" id="IPR002859">
    <property type="entry name" value="PKD/REJ-like"/>
</dbReference>
<dbReference type="PANTHER" id="PTHR46730:SF1">
    <property type="entry name" value="PLAT DOMAIN-CONTAINING PROTEIN"/>
    <property type="match status" value="1"/>
</dbReference>
<evidence type="ECO:0000256" key="1">
    <source>
        <dbReference type="ARBA" id="ARBA00004370"/>
    </source>
</evidence>
<keyword evidence="3" id="KW-0677">Repeat</keyword>
<feature type="transmembrane region" description="Helical" evidence="7">
    <location>
        <begin position="1516"/>
        <end position="1536"/>
    </location>
</feature>
<dbReference type="Proteomes" id="UP001230188">
    <property type="component" value="Unassembled WGS sequence"/>
</dbReference>
<feature type="domain" description="PKD/REJ-like" evidence="8">
    <location>
        <begin position="29"/>
        <end position="448"/>
    </location>
</feature>
<dbReference type="GO" id="GO:0005261">
    <property type="term" value="F:monoatomic cation channel activity"/>
    <property type="evidence" value="ECO:0007669"/>
    <property type="project" value="TreeGrafter"/>
</dbReference>
<name>A0AAD7U8Q7_9STRA</name>
<evidence type="ECO:0000256" key="2">
    <source>
        <dbReference type="ARBA" id="ARBA00022692"/>
    </source>
</evidence>
<dbReference type="GO" id="GO:0005886">
    <property type="term" value="C:plasma membrane"/>
    <property type="evidence" value="ECO:0007669"/>
    <property type="project" value="TreeGrafter"/>
</dbReference>
<proteinExistence type="predicted"/>
<evidence type="ECO:0000256" key="5">
    <source>
        <dbReference type="ARBA" id="ARBA00023136"/>
    </source>
</evidence>
<evidence type="ECO:0000256" key="4">
    <source>
        <dbReference type="ARBA" id="ARBA00022989"/>
    </source>
</evidence>
<feature type="transmembrane region" description="Helical" evidence="7">
    <location>
        <begin position="1136"/>
        <end position="1154"/>
    </location>
</feature>
<evidence type="ECO:0000256" key="7">
    <source>
        <dbReference type="SAM" id="Phobius"/>
    </source>
</evidence>
<feature type="transmembrane region" description="Helical" evidence="7">
    <location>
        <begin position="912"/>
        <end position="934"/>
    </location>
</feature>
<keyword evidence="5 7" id="KW-0472">Membrane</keyword>
<dbReference type="PANTHER" id="PTHR46730">
    <property type="entry name" value="POLYCYSTIN-1"/>
    <property type="match status" value="1"/>
</dbReference>
<feature type="transmembrane region" description="Helical" evidence="7">
    <location>
        <begin position="1682"/>
        <end position="1701"/>
    </location>
</feature>
<dbReference type="GO" id="GO:0006816">
    <property type="term" value="P:calcium ion transport"/>
    <property type="evidence" value="ECO:0007669"/>
    <property type="project" value="TreeGrafter"/>
</dbReference>
<protein>
    <recommendedName>
        <fullName evidence="8">PKD/REJ-like domain-containing protein</fullName>
    </recommendedName>
</protein>
<accession>A0AAD7U8Q7</accession>
<organism evidence="9 10">
    <name type="scientific">Chrysophaeum taylorii</name>
    <dbReference type="NCBI Taxonomy" id="2483200"/>
    <lineage>
        <taxon>Eukaryota</taxon>
        <taxon>Sar</taxon>
        <taxon>Stramenopiles</taxon>
        <taxon>Ochrophyta</taxon>
        <taxon>Pelagophyceae</taxon>
        <taxon>Pelagomonadales</taxon>
        <taxon>Pelagomonadaceae</taxon>
        <taxon>Chrysophaeum</taxon>
    </lineage>
</organism>
<feature type="compositionally biased region" description="Polar residues" evidence="6">
    <location>
        <begin position="1055"/>
        <end position="1065"/>
    </location>
</feature>
<keyword evidence="10" id="KW-1185">Reference proteome</keyword>
<reference evidence="9" key="1">
    <citation type="submission" date="2023-01" db="EMBL/GenBank/DDBJ databases">
        <title>Metagenome sequencing of chrysophaentin producing Chrysophaeum taylorii.</title>
        <authorList>
            <person name="Davison J."/>
            <person name="Bewley C."/>
        </authorList>
    </citation>
    <scope>NUCLEOTIDE SEQUENCE</scope>
    <source>
        <strain evidence="9">NIES-1699</strain>
    </source>
</reference>
<feature type="transmembrane region" description="Helical" evidence="7">
    <location>
        <begin position="1210"/>
        <end position="1228"/>
    </location>
</feature>
<dbReference type="EMBL" id="JAQMWT010000524">
    <property type="protein sequence ID" value="KAJ8600386.1"/>
    <property type="molecule type" value="Genomic_DNA"/>
</dbReference>
<comment type="caution">
    <text evidence="9">The sequence shown here is derived from an EMBL/GenBank/DDBJ whole genome shotgun (WGS) entry which is preliminary data.</text>
</comment>
<gene>
    <name evidence="9" type="ORF">CTAYLR_000738</name>
</gene>